<accession>A0A0C5WZK8</accession>
<evidence type="ECO:0000313" key="3">
    <source>
        <dbReference type="EMBL" id="AJR18768.1"/>
    </source>
</evidence>
<dbReference type="HOGENOM" id="CLU_000022_59_10_11"/>
<dbReference type="KEGG" id="psim:KR76_24650"/>
<sequence length="512" mass="55398">MQTWIHVLDWRASADADAVAIRDDRGALTYGELHALVETRAGGWHERGVRSGDVVAVLSRNSAEMLVQTLALVRIGALPLLLNWRMTAPEVAELLAMTAPVGVFADPTSTALVDVLPGATRVVDGPATDDWLAAAGLVGDPPARPDERLRVDEVALLMHTSGTTGRPKVIPLDHGSLIRNLAGFAIDIGDQVRGSNHLVMMPLFHLAGFAQAMQCFLTGGTLVVHDGFDADRVIDTIAGQRINFLTAAPTIIEMLVDTLETRRQDADLSSLREIQYGAAPIAPELLERAVRRVCGRFRQIYGSTELQGFLSVLRPEDHVAGTARLASAGQVVLGWEARLVDASGVAVPHGTPGELHVRSENLIAEYWRDPDETARAFTDDGWFRTGDVGILSAEGYLSIVGRAKDMIISGGENIYPAEIERALLDHPDVAEVAVVARPHEHWGETPFAFVVPEPAVATLDPDELRAFCRARLAGFKCPSGFEVIDALPRNALGKVLKVDLRRQLVDTVPPTR</sequence>
<dbReference type="Gene3D" id="3.40.50.12780">
    <property type="entry name" value="N-terminal domain of ligase-like"/>
    <property type="match status" value="1"/>
</dbReference>
<protein>
    <submittedName>
        <fullName evidence="3">Long-chain-fatty-acid--CoA ligase</fullName>
        <ecNumber evidence="3">6.2.1.3</ecNumber>
    </submittedName>
</protein>
<name>A0A0C5WZK8_NOCSI</name>
<dbReference type="InterPro" id="IPR020845">
    <property type="entry name" value="AMP-binding_CS"/>
</dbReference>
<proteinExistence type="inferred from homology"/>
<comment type="similarity">
    <text evidence="1">Belongs to the ATP-dependent AMP-binding enzyme family.</text>
</comment>
<dbReference type="SUPFAM" id="SSF56801">
    <property type="entry name" value="Acetyl-CoA synthetase-like"/>
    <property type="match status" value="1"/>
</dbReference>
<dbReference type="InterPro" id="IPR000873">
    <property type="entry name" value="AMP-dep_synth/lig_dom"/>
</dbReference>
<dbReference type="Pfam" id="PF13193">
    <property type="entry name" value="AMP-binding_C"/>
    <property type="match status" value="1"/>
</dbReference>
<evidence type="ECO:0000313" key="4">
    <source>
        <dbReference type="Proteomes" id="UP000030300"/>
    </source>
</evidence>
<dbReference type="InterPro" id="IPR042099">
    <property type="entry name" value="ANL_N_sf"/>
</dbReference>
<dbReference type="EC" id="6.2.1.3" evidence="3"/>
<dbReference type="PROSITE" id="PS00455">
    <property type="entry name" value="AMP_BINDING"/>
    <property type="match status" value="1"/>
</dbReference>
<evidence type="ECO:0000256" key="1">
    <source>
        <dbReference type="ARBA" id="ARBA00006432"/>
    </source>
</evidence>
<keyword evidence="4" id="KW-1185">Reference proteome</keyword>
<dbReference type="RefSeq" id="WP_052139075.1">
    <property type="nucleotide sequence ID" value="NZ_BJMC01000024.1"/>
</dbReference>
<dbReference type="STRING" id="2045.KR76_24650"/>
<dbReference type="InterPro" id="IPR045851">
    <property type="entry name" value="AMP-bd_C_sf"/>
</dbReference>
<dbReference type="Proteomes" id="UP000030300">
    <property type="component" value="Chromosome"/>
</dbReference>
<dbReference type="AlphaFoldDB" id="A0A0C5WZK8"/>
<dbReference type="EMBL" id="CP009896">
    <property type="protein sequence ID" value="AJR18768.1"/>
    <property type="molecule type" value="Genomic_DNA"/>
</dbReference>
<dbReference type="GeneID" id="96611949"/>
<dbReference type="OrthoDB" id="9803968at2"/>
<dbReference type="PANTHER" id="PTHR43201:SF32">
    <property type="entry name" value="2-SUCCINYLBENZOATE--COA LIGASE, CHLOROPLASTIC_PEROXISOMAL"/>
    <property type="match status" value="1"/>
</dbReference>
<evidence type="ECO:0000256" key="2">
    <source>
        <dbReference type="ARBA" id="ARBA00022598"/>
    </source>
</evidence>
<dbReference type="GO" id="GO:0004467">
    <property type="term" value="F:long-chain fatty acid-CoA ligase activity"/>
    <property type="evidence" value="ECO:0007669"/>
    <property type="project" value="UniProtKB-EC"/>
</dbReference>
<dbReference type="PANTHER" id="PTHR43201">
    <property type="entry name" value="ACYL-COA SYNTHETASE"/>
    <property type="match status" value="1"/>
</dbReference>
<organism evidence="3 4">
    <name type="scientific">Nocardioides simplex</name>
    <name type="common">Arthrobacter simplex</name>
    <dbReference type="NCBI Taxonomy" id="2045"/>
    <lineage>
        <taxon>Bacteria</taxon>
        <taxon>Bacillati</taxon>
        <taxon>Actinomycetota</taxon>
        <taxon>Actinomycetes</taxon>
        <taxon>Propionibacteriales</taxon>
        <taxon>Nocardioidaceae</taxon>
        <taxon>Pimelobacter</taxon>
    </lineage>
</organism>
<keyword evidence="2 3" id="KW-0436">Ligase</keyword>
<dbReference type="InterPro" id="IPR025110">
    <property type="entry name" value="AMP-bd_C"/>
</dbReference>
<dbReference type="Pfam" id="PF00501">
    <property type="entry name" value="AMP-binding"/>
    <property type="match status" value="1"/>
</dbReference>
<dbReference type="GO" id="GO:0031956">
    <property type="term" value="F:medium-chain fatty acid-CoA ligase activity"/>
    <property type="evidence" value="ECO:0007669"/>
    <property type="project" value="TreeGrafter"/>
</dbReference>
<dbReference type="FunFam" id="3.30.300.30:FF:000008">
    <property type="entry name" value="2,3-dihydroxybenzoate-AMP ligase"/>
    <property type="match status" value="1"/>
</dbReference>
<reference evidence="3 4" key="1">
    <citation type="journal article" date="2015" name="Genome Announc.">
        <title>Complete Genome Sequence of Steroid-Transforming Nocardioides simplex VKM Ac-2033D.</title>
        <authorList>
            <person name="Shtratnikova V.Y."/>
            <person name="Schelkunov M.I."/>
            <person name="Pekov Y.A."/>
            <person name="Fokina V.V."/>
            <person name="Logacheva M.D."/>
            <person name="Sokolov S.L."/>
            <person name="Bragin E.Y."/>
            <person name="Ashapkin V.V."/>
            <person name="Donova M.V."/>
        </authorList>
    </citation>
    <scope>NUCLEOTIDE SEQUENCE [LARGE SCALE GENOMIC DNA]</scope>
    <source>
        <strain evidence="3 4">VKM Ac-2033D</strain>
    </source>
</reference>
<gene>
    <name evidence="3" type="ORF">KR76_24650</name>
</gene>
<dbReference type="Gene3D" id="3.30.300.30">
    <property type="match status" value="1"/>
</dbReference>